<evidence type="ECO:0000256" key="5">
    <source>
        <dbReference type="ARBA" id="ARBA00022840"/>
    </source>
</evidence>
<dbReference type="SUPFAM" id="SSF52540">
    <property type="entry name" value="P-loop containing nucleoside triphosphate hydrolases"/>
    <property type="match status" value="1"/>
</dbReference>
<dbReference type="Pfam" id="PF24713">
    <property type="entry name" value="TOR1L1_C"/>
    <property type="match status" value="1"/>
</dbReference>
<comment type="catalytic activity">
    <reaction evidence="7">
        <text>ATP + H2O = ADP + phosphate + H(+)</text>
        <dbReference type="Rhea" id="RHEA:13065"/>
        <dbReference type="ChEBI" id="CHEBI:15377"/>
        <dbReference type="ChEBI" id="CHEBI:15378"/>
        <dbReference type="ChEBI" id="CHEBI:30616"/>
        <dbReference type="ChEBI" id="CHEBI:43474"/>
        <dbReference type="ChEBI" id="CHEBI:456216"/>
    </reaction>
</comment>
<dbReference type="InterPro" id="IPR003593">
    <property type="entry name" value="AAA+_ATPase"/>
</dbReference>
<comment type="similarity">
    <text evidence="2">Belongs to the AAA ATPase family. BCS1 subfamily.</text>
</comment>
<dbReference type="SMART" id="SM00382">
    <property type="entry name" value="AAA"/>
    <property type="match status" value="1"/>
</dbReference>
<protein>
    <submittedName>
        <fullName evidence="11">AAA-ATPase ASD, mitochondrial-like</fullName>
    </submittedName>
</protein>
<dbReference type="InterPro" id="IPR027417">
    <property type="entry name" value="P-loop_NTPase"/>
</dbReference>
<organism evidence="11 12">
    <name type="scientific">Olea europaea subsp. europaea</name>
    <dbReference type="NCBI Taxonomy" id="158383"/>
    <lineage>
        <taxon>Eukaryota</taxon>
        <taxon>Viridiplantae</taxon>
        <taxon>Streptophyta</taxon>
        <taxon>Embryophyta</taxon>
        <taxon>Tracheophyta</taxon>
        <taxon>Spermatophyta</taxon>
        <taxon>Magnoliopsida</taxon>
        <taxon>eudicotyledons</taxon>
        <taxon>Gunneridae</taxon>
        <taxon>Pentapetalae</taxon>
        <taxon>asterids</taxon>
        <taxon>lamiids</taxon>
        <taxon>Lamiales</taxon>
        <taxon>Oleaceae</taxon>
        <taxon>Oleeae</taxon>
        <taxon>Olea</taxon>
    </lineage>
</organism>
<name>A0A8S0VKQ3_OLEEU</name>
<feature type="compositionally biased region" description="Basic and acidic residues" evidence="9">
    <location>
        <begin position="544"/>
        <end position="554"/>
    </location>
</feature>
<dbReference type="GO" id="GO:0016887">
    <property type="term" value="F:ATP hydrolysis activity"/>
    <property type="evidence" value="ECO:0007669"/>
    <property type="project" value="InterPro"/>
</dbReference>
<dbReference type="AlphaFoldDB" id="A0A8S0VKQ3"/>
<evidence type="ECO:0000256" key="3">
    <source>
        <dbReference type="ARBA" id="ARBA00022741"/>
    </source>
</evidence>
<evidence type="ECO:0000256" key="6">
    <source>
        <dbReference type="ARBA" id="ARBA00022842"/>
    </source>
</evidence>
<dbReference type="GO" id="GO:0005524">
    <property type="term" value="F:ATP binding"/>
    <property type="evidence" value="ECO:0007669"/>
    <property type="project" value="UniProtKB-KW"/>
</dbReference>
<accession>A0A8S0VKQ3</accession>
<evidence type="ECO:0000256" key="9">
    <source>
        <dbReference type="SAM" id="MobiDB-lite"/>
    </source>
</evidence>
<dbReference type="InterPro" id="IPR003960">
    <property type="entry name" value="ATPase_AAA_CS"/>
</dbReference>
<feature type="region of interest" description="Disordered" evidence="9">
    <location>
        <begin position="540"/>
        <end position="574"/>
    </location>
</feature>
<evidence type="ECO:0000256" key="1">
    <source>
        <dbReference type="ARBA" id="ARBA00001946"/>
    </source>
</evidence>
<dbReference type="PANTHER" id="PTHR23070">
    <property type="entry name" value="BCS1 AAA-TYPE ATPASE"/>
    <property type="match status" value="1"/>
</dbReference>
<comment type="cofactor">
    <cofactor evidence="1">
        <name>Mg(2+)</name>
        <dbReference type="ChEBI" id="CHEBI:18420"/>
    </cofactor>
</comment>
<feature type="domain" description="AAA+ ATPase" evidence="10">
    <location>
        <begin position="243"/>
        <end position="401"/>
    </location>
</feature>
<dbReference type="InterPro" id="IPR050747">
    <property type="entry name" value="Mitochondrial_chaperone_BCS1"/>
</dbReference>
<evidence type="ECO:0000256" key="4">
    <source>
        <dbReference type="ARBA" id="ARBA00022801"/>
    </source>
</evidence>
<dbReference type="Pfam" id="PF14363">
    <property type="entry name" value="AAA_assoc"/>
    <property type="match status" value="1"/>
</dbReference>
<keyword evidence="8" id="KW-0175">Coiled coil</keyword>
<dbReference type="InterPro" id="IPR003959">
    <property type="entry name" value="ATPase_AAA_core"/>
</dbReference>
<keyword evidence="4" id="KW-0378">Hydrolase</keyword>
<feature type="region of interest" description="Disordered" evidence="9">
    <location>
        <begin position="315"/>
        <end position="344"/>
    </location>
</feature>
<dbReference type="InterPro" id="IPR025753">
    <property type="entry name" value="AAA_N_dom"/>
</dbReference>
<dbReference type="Pfam" id="PF24714">
    <property type="entry name" value="TOR1L1_N"/>
    <property type="match status" value="1"/>
</dbReference>
<dbReference type="CDD" id="cd19510">
    <property type="entry name" value="RecA-like_BCS1"/>
    <property type="match status" value="1"/>
</dbReference>
<sequence length="935" mass="105053">MLFTIGEMMTGAGSAIAGLMVAYAMFQNYFPYDLRKPLKRYSHRIMNFCYPYIVITFPEFQGDGFERSKAFAAIERYLNKNSSKQAKHLQANVVQDSQAIVLSMADNEDVTDEFQGIKLWWASDHFVPDRQSISLYPREDANRYFTLTLHKKYRDIITNSYLKHVLDEGKEITIKERQRKLYTNNKSDNWYGYKRTKWSHVIFEHPASFDTLGMDPNKKEEIINDLIRFTEAKDYYAKIGKAWKRGYLLYGPPGTGKSTMIAAMANLLKYDIYDLELTAVKDNTELRKLLIDTSSKSILVIEDIDCSLDLTGQREKKEKTDDEKKEEKDKDPVKAEMKKRDQSDQSSQVTLSGLLNFIDGLWSACGGERIIVFTTNYVDKLDPALIRRGRMDKHIELSYCSFEAFKVLAKNYLDIKSHHLFGRIDILLQETKMTPADVAENLMPKSTEEDGEACLVRLTEALEEAKVKAEEEAKTKAEEEAKAKAEEEEKLKAEKDNLITDKAASTLNVLEACRFDKIKPVRDSMTEALQLWMKIAGKGDGSSDDQKALSHDGKASASADCFEENGHPSLEEKRSETFDFMGGSRDNMTTLENRVRGLERVVEDMARDLSISTGRRAGGVMAGFEGSSSRHLGKYNGFPDYSTSKLGRGSIDGRIPFGERYAAFDGVAPGMRGRGPSWRSDSPDASYFHAYGKSGQRRMAGGGAIDIMSTKSENETDQVSSRRAWEKGTGPVRFGEGPSARSVWQASKDEATLEAIRFAGDDNGDSRSARVAISEMEPEALENDGTLQERDPTWTSWSNAMDALHVGDIDAAFSEVLSTGDDLLLAKLMDRSGPVIDQLSLDVATEVLHAVAQFFLEPNLFDICLYWVQQLVDIVMENGPNVLGIPMEVKREILLNLNEASSSAELPGDWEGETPDQLLLQLASAWEIDLQHLDK</sequence>
<gene>
    <name evidence="11" type="ORF">OLEA9_A025307</name>
</gene>
<dbReference type="Gene3D" id="3.40.50.300">
    <property type="entry name" value="P-loop containing nucleotide triphosphate hydrolases"/>
    <property type="match status" value="1"/>
</dbReference>
<evidence type="ECO:0000256" key="2">
    <source>
        <dbReference type="ARBA" id="ARBA00007448"/>
    </source>
</evidence>
<dbReference type="Pfam" id="PF25568">
    <property type="entry name" value="AAA_lid_At3g28540"/>
    <property type="match status" value="1"/>
</dbReference>
<feature type="compositionally biased region" description="Basic and acidic residues" evidence="9">
    <location>
        <begin position="315"/>
        <end position="343"/>
    </location>
</feature>
<evidence type="ECO:0000259" key="10">
    <source>
        <dbReference type="SMART" id="SM00382"/>
    </source>
</evidence>
<dbReference type="Gramene" id="OE9A025307T1">
    <property type="protein sequence ID" value="OE9A025307C1"/>
    <property type="gene ID" value="OE9A025307"/>
</dbReference>
<feature type="compositionally biased region" description="Basic and acidic residues" evidence="9">
    <location>
        <begin position="564"/>
        <end position="574"/>
    </location>
</feature>
<evidence type="ECO:0000313" key="11">
    <source>
        <dbReference type="EMBL" id="CAA3033493.1"/>
    </source>
</evidence>
<dbReference type="EMBL" id="CACTIH010010808">
    <property type="protein sequence ID" value="CAA3033493.1"/>
    <property type="molecule type" value="Genomic_DNA"/>
</dbReference>
<dbReference type="OrthoDB" id="10251412at2759"/>
<dbReference type="Gene3D" id="6.10.280.40">
    <property type="match status" value="1"/>
</dbReference>
<dbReference type="InterPro" id="IPR058017">
    <property type="entry name" value="At3g28540-like_C"/>
</dbReference>
<keyword evidence="12" id="KW-1185">Reference proteome</keyword>
<feature type="coiled-coil region" evidence="8">
    <location>
        <begin position="455"/>
        <end position="501"/>
    </location>
</feature>
<dbReference type="FunFam" id="3.40.50.300:FF:001122">
    <property type="entry name" value="AAA-ATPase ASD, mitochondrial"/>
    <property type="match status" value="1"/>
</dbReference>
<proteinExistence type="inferred from homology"/>
<reference evidence="11 12" key="1">
    <citation type="submission" date="2019-12" db="EMBL/GenBank/DDBJ databases">
        <authorList>
            <person name="Alioto T."/>
            <person name="Alioto T."/>
            <person name="Gomez Garrido J."/>
        </authorList>
    </citation>
    <scope>NUCLEOTIDE SEQUENCE [LARGE SCALE GENOMIC DNA]</scope>
</reference>
<evidence type="ECO:0000256" key="8">
    <source>
        <dbReference type="SAM" id="Coils"/>
    </source>
</evidence>
<keyword evidence="6" id="KW-0460">Magnesium</keyword>
<dbReference type="Proteomes" id="UP000594638">
    <property type="component" value="Unassembled WGS sequence"/>
</dbReference>
<dbReference type="GO" id="GO:0006950">
    <property type="term" value="P:response to stress"/>
    <property type="evidence" value="ECO:0007669"/>
    <property type="project" value="UniProtKB-ARBA"/>
</dbReference>
<dbReference type="Pfam" id="PF00004">
    <property type="entry name" value="AAA"/>
    <property type="match status" value="2"/>
</dbReference>
<evidence type="ECO:0000256" key="7">
    <source>
        <dbReference type="ARBA" id="ARBA00049360"/>
    </source>
</evidence>
<evidence type="ECO:0000313" key="12">
    <source>
        <dbReference type="Proteomes" id="UP000594638"/>
    </source>
</evidence>
<dbReference type="PROSITE" id="PS00674">
    <property type="entry name" value="AAA"/>
    <property type="match status" value="1"/>
</dbReference>
<feature type="region of interest" description="Disordered" evidence="9">
    <location>
        <begin position="712"/>
        <end position="739"/>
    </location>
</feature>
<dbReference type="InterPro" id="IPR057599">
    <property type="entry name" value="TORTIFOLIA1/TORL1-2_C"/>
</dbReference>
<keyword evidence="5" id="KW-0067">ATP-binding</keyword>
<keyword evidence="3" id="KW-0547">Nucleotide-binding</keyword>
<dbReference type="InterPro" id="IPR057600">
    <property type="entry name" value="TORTIFOLIA1/SINE1-2_N"/>
</dbReference>
<comment type="caution">
    <text evidence="11">The sequence shown here is derived from an EMBL/GenBank/DDBJ whole genome shotgun (WGS) entry which is preliminary data.</text>
</comment>